<keyword evidence="1 10" id="KW-1003">Cell membrane</keyword>
<evidence type="ECO:0000256" key="8">
    <source>
        <dbReference type="ARBA" id="ARBA00023306"/>
    </source>
</evidence>
<comment type="caution">
    <text evidence="13">The sequence shown here is derived from an EMBL/GenBank/DDBJ whole genome shotgun (WGS) entry which is preliminary data.</text>
</comment>
<dbReference type="GO" id="GO:0005975">
    <property type="term" value="P:carbohydrate metabolic process"/>
    <property type="evidence" value="ECO:0007669"/>
    <property type="project" value="InterPro"/>
</dbReference>
<comment type="caution">
    <text evidence="10">Lacks conserved residue(s) required for the propagation of feature annotation.</text>
</comment>
<dbReference type="PATRIC" id="fig|1702214.3.peg.1724"/>
<keyword evidence="7 10" id="KW-0472">Membrane</keyword>
<comment type="catalytic activity">
    <reaction evidence="10">
        <text>di-trans,octa-cis-undecaprenyl diphospho-N-acetyl-alpha-D-muramoyl-L-alanyl-D-glutamyl-meso-2,6-diaminopimeloyl-D-alanyl-D-alanine + UDP-N-acetyl-alpha-D-glucosamine = di-trans,octa-cis-undecaprenyl diphospho-[N-acetyl-alpha-D-glucosaminyl-(1-&gt;4)]-N-acetyl-alpha-D-muramoyl-L-alanyl-D-glutamyl-meso-2,6-diaminopimeloyl-D-alanyl-D-alanine + UDP + H(+)</text>
        <dbReference type="Rhea" id="RHEA:31227"/>
        <dbReference type="ChEBI" id="CHEBI:15378"/>
        <dbReference type="ChEBI" id="CHEBI:57705"/>
        <dbReference type="ChEBI" id="CHEBI:58223"/>
        <dbReference type="ChEBI" id="CHEBI:61387"/>
        <dbReference type="ChEBI" id="CHEBI:61388"/>
        <dbReference type="EC" id="2.4.1.227"/>
    </reaction>
</comment>
<dbReference type="GO" id="GO:0051991">
    <property type="term" value="F:UDP-N-acetyl-D-glucosamine:N-acetylmuramoyl-L-alanyl-D-glutamyl-meso-2,6-diaminopimelyl-D-alanyl-D-alanine-diphosphoundecaprenol 4-beta-N-acetylglucosaminlytransferase activity"/>
    <property type="evidence" value="ECO:0007669"/>
    <property type="project" value="RHEA"/>
</dbReference>
<feature type="binding site" evidence="10">
    <location>
        <position position="305"/>
    </location>
    <ligand>
        <name>UDP-N-acetyl-alpha-D-glucosamine</name>
        <dbReference type="ChEBI" id="CHEBI:57705"/>
    </ligand>
</feature>
<feature type="binding site" evidence="10">
    <location>
        <position position="132"/>
    </location>
    <ligand>
        <name>UDP-N-acetyl-alpha-D-glucosamine</name>
        <dbReference type="ChEBI" id="CHEBI:57705"/>
    </ligand>
</feature>
<feature type="domain" description="Glycosyltransferase family 28 N-terminal" evidence="11">
    <location>
        <begin position="10"/>
        <end position="150"/>
    </location>
</feature>
<feature type="binding site" evidence="10">
    <location>
        <position position="173"/>
    </location>
    <ligand>
        <name>UDP-N-acetyl-alpha-D-glucosamine</name>
        <dbReference type="ChEBI" id="CHEBI:57705"/>
    </ligand>
</feature>
<dbReference type="PANTHER" id="PTHR21015:SF22">
    <property type="entry name" value="GLYCOSYLTRANSFERASE"/>
    <property type="match status" value="1"/>
</dbReference>
<feature type="binding site" evidence="10">
    <location>
        <begin position="17"/>
        <end position="19"/>
    </location>
    <ligand>
        <name>UDP-N-acetyl-alpha-D-glucosamine</name>
        <dbReference type="ChEBI" id="CHEBI:57705"/>
    </ligand>
</feature>
<dbReference type="PANTHER" id="PTHR21015">
    <property type="entry name" value="UDP-N-ACETYLGLUCOSAMINE--N-ACETYLMURAMYL-(PENTAPEPTIDE) PYROPHOSPHORYL-UNDECAPRENOL N-ACETYLGLUCOSAMINE TRANSFERASE 1"/>
    <property type="match status" value="1"/>
</dbReference>
<evidence type="ECO:0000313" key="13">
    <source>
        <dbReference type="EMBL" id="KQM09540.1"/>
    </source>
</evidence>
<dbReference type="EC" id="2.4.1.227" evidence="10"/>
<reference evidence="13" key="1">
    <citation type="submission" date="2015-08" db="EMBL/GenBank/DDBJ databases">
        <title>Candidatus Bacteriodes Periocalifornicus.</title>
        <authorList>
            <person name="McLean J.S."/>
            <person name="Kelley S."/>
        </authorList>
    </citation>
    <scope>NUCLEOTIDE SEQUENCE [LARGE SCALE GENOMIC DNA]</scope>
    <source>
        <strain evidence="13">12B</strain>
    </source>
</reference>
<evidence type="ECO:0000256" key="6">
    <source>
        <dbReference type="ARBA" id="ARBA00022984"/>
    </source>
</evidence>
<dbReference type="HAMAP" id="MF_00033">
    <property type="entry name" value="MurG"/>
    <property type="match status" value="1"/>
</dbReference>
<dbReference type="InterPro" id="IPR006009">
    <property type="entry name" value="GlcNAc_MurG"/>
</dbReference>
<dbReference type="Gene3D" id="3.40.50.2000">
    <property type="entry name" value="Glycogen Phosphorylase B"/>
    <property type="match status" value="2"/>
</dbReference>
<dbReference type="InterPro" id="IPR004276">
    <property type="entry name" value="GlycoTrans_28_N"/>
</dbReference>
<dbReference type="GO" id="GO:0071555">
    <property type="term" value="P:cell wall organization"/>
    <property type="evidence" value="ECO:0007669"/>
    <property type="project" value="UniProtKB-KW"/>
</dbReference>
<dbReference type="STRING" id="1702214.AL399_01240"/>
<comment type="subcellular location">
    <subcellularLocation>
        <location evidence="10">Cell membrane</location>
        <topology evidence="10">Peripheral membrane protein</topology>
        <orientation evidence="10">Cytoplasmic side</orientation>
    </subcellularLocation>
</comment>
<gene>
    <name evidence="10" type="primary">murG</name>
    <name evidence="13" type="ORF">AL399_01240</name>
</gene>
<feature type="binding site" evidence="10">
    <location>
        <position position="260"/>
    </location>
    <ligand>
        <name>UDP-N-acetyl-alpha-D-glucosamine</name>
        <dbReference type="ChEBI" id="CHEBI:57705"/>
    </ligand>
</feature>
<dbReference type="GO" id="GO:0009252">
    <property type="term" value="P:peptidoglycan biosynthetic process"/>
    <property type="evidence" value="ECO:0007669"/>
    <property type="project" value="UniProtKB-UniRule"/>
</dbReference>
<feature type="domain" description="Glycosyl transferase family 28 C-terminal" evidence="12">
    <location>
        <begin position="199"/>
        <end position="335"/>
    </location>
</feature>
<evidence type="ECO:0000256" key="3">
    <source>
        <dbReference type="ARBA" id="ARBA00022676"/>
    </source>
</evidence>
<evidence type="ECO:0000256" key="7">
    <source>
        <dbReference type="ARBA" id="ARBA00023136"/>
    </source>
</evidence>
<evidence type="ECO:0000256" key="5">
    <source>
        <dbReference type="ARBA" id="ARBA00022960"/>
    </source>
</evidence>
<dbReference type="Pfam" id="PF04101">
    <property type="entry name" value="Glyco_tran_28_C"/>
    <property type="match status" value="1"/>
</dbReference>
<name>A0A0Q4B9S9_9BACT</name>
<feature type="binding site" evidence="10">
    <location>
        <position position="205"/>
    </location>
    <ligand>
        <name>UDP-N-acetyl-alpha-D-glucosamine</name>
        <dbReference type="ChEBI" id="CHEBI:57705"/>
    </ligand>
</feature>
<dbReference type="Pfam" id="PF03033">
    <property type="entry name" value="Glyco_transf_28"/>
    <property type="match status" value="1"/>
</dbReference>
<evidence type="ECO:0000256" key="2">
    <source>
        <dbReference type="ARBA" id="ARBA00022618"/>
    </source>
</evidence>
<evidence type="ECO:0000256" key="1">
    <source>
        <dbReference type="ARBA" id="ARBA00022475"/>
    </source>
</evidence>
<comment type="function">
    <text evidence="10">Cell wall formation. Catalyzes the transfer of a GlcNAc subunit on undecaprenyl-pyrophosphoryl-MurNAc-pentapeptide (lipid intermediate I) to form undecaprenyl-pyrophosphoryl-MurNAc-(pentapeptide)GlcNAc (lipid intermediate II).</text>
</comment>
<evidence type="ECO:0000259" key="12">
    <source>
        <dbReference type="Pfam" id="PF04101"/>
    </source>
</evidence>
<keyword evidence="9 10" id="KW-0961">Cell wall biogenesis/degradation</keyword>
<keyword evidence="3 10" id="KW-0328">Glycosyltransferase</keyword>
<proteinExistence type="inferred from homology"/>
<dbReference type="InterPro" id="IPR007235">
    <property type="entry name" value="Glyco_trans_28_C"/>
</dbReference>
<comment type="similarity">
    <text evidence="10">Belongs to the glycosyltransferase 28 family. MurG subfamily.</text>
</comment>
<dbReference type="UniPathway" id="UPA00219"/>
<dbReference type="AlphaFoldDB" id="A0A0Q4B9S9"/>
<accession>A0A0Q4B9S9</accession>
<keyword evidence="6 10" id="KW-0573">Peptidoglycan synthesis</keyword>
<sequence length="378" mass="40583">MSSGDQEIRVLIAGGGTGGHIFPALAIAGAVGSLYPKVRLLFVGAQGRMEMERVPAAGYQIVGLPIKGMPRSMRPLRLLQFLWAWWRSNQKARKVLLKFRPQVVVGVGGYASVPAVQAAQKLGIPTVLQEQNGYAGKANQLLARKAKRIFVAYEHMERFFPSENLVVSGNPIRNFLHGKLPEAQAARRELGLPVNGKILLVMGGSLGAGTINNAVVKNLSLLAQHPEVTVFLQTGAGYHAEVVQAVSGYGGENLKVVDFIQRMDLAYAAADLIVSRAGAISISELCVVGKPTILIPSPNVAEDHQTRNAEQLEQKGAAVMIRDQRAVVELLPSAFALLEDAVECARMGQAIQMLAHPNAANVIAGSIVELAKEELRNE</sequence>
<evidence type="ECO:0000313" key="14">
    <source>
        <dbReference type="Proteomes" id="UP000054172"/>
    </source>
</evidence>
<evidence type="ECO:0000256" key="4">
    <source>
        <dbReference type="ARBA" id="ARBA00022679"/>
    </source>
</evidence>
<keyword evidence="14" id="KW-1185">Reference proteome</keyword>
<evidence type="ECO:0000259" key="11">
    <source>
        <dbReference type="Pfam" id="PF03033"/>
    </source>
</evidence>
<organism evidence="13 14">
    <name type="scientific">Candidatus [Bacteroides] periocalifornicus</name>
    <dbReference type="NCBI Taxonomy" id="1702214"/>
    <lineage>
        <taxon>Bacteria</taxon>
        <taxon>Pseudomonadati</taxon>
        <taxon>Bacteroidota</taxon>
    </lineage>
</organism>
<dbReference type="GO" id="GO:0050511">
    <property type="term" value="F:undecaprenyldiphospho-muramoylpentapeptide beta-N-acetylglucosaminyltransferase activity"/>
    <property type="evidence" value="ECO:0007669"/>
    <property type="project" value="UniProtKB-UniRule"/>
</dbReference>
<dbReference type="CDD" id="cd03785">
    <property type="entry name" value="GT28_MurG"/>
    <property type="match status" value="1"/>
</dbReference>
<dbReference type="Proteomes" id="UP000054172">
    <property type="component" value="Unassembled WGS sequence"/>
</dbReference>
<protein>
    <recommendedName>
        <fullName evidence="10">UDP-N-acetylglucosamine--N-acetylmuramyl-(pentapeptide) pyrophosphoryl-undecaprenol N-acetylglucosamine transferase</fullName>
        <ecNumber evidence="10">2.4.1.227</ecNumber>
    </recommendedName>
    <alternativeName>
        <fullName evidence="10">Undecaprenyl-PP-MurNAc-pentapeptide-UDPGlcNAc GlcNAc transferase</fullName>
    </alternativeName>
</protein>
<dbReference type="GO" id="GO:0005886">
    <property type="term" value="C:plasma membrane"/>
    <property type="evidence" value="ECO:0007669"/>
    <property type="project" value="UniProtKB-SubCell"/>
</dbReference>
<dbReference type="SUPFAM" id="SSF53756">
    <property type="entry name" value="UDP-Glycosyltransferase/glycogen phosphorylase"/>
    <property type="match status" value="1"/>
</dbReference>
<dbReference type="GO" id="GO:0051301">
    <property type="term" value="P:cell division"/>
    <property type="evidence" value="ECO:0007669"/>
    <property type="project" value="UniProtKB-KW"/>
</dbReference>
<keyword evidence="8 10" id="KW-0131">Cell cycle</keyword>
<keyword evidence="4 10" id="KW-0808">Transferase</keyword>
<dbReference type="NCBIfam" id="TIGR01133">
    <property type="entry name" value="murG"/>
    <property type="match status" value="1"/>
</dbReference>
<dbReference type="GO" id="GO:0008360">
    <property type="term" value="P:regulation of cell shape"/>
    <property type="evidence" value="ECO:0007669"/>
    <property type="project" value="UniProtKB-KW"/>
</dbReference>
<keyword evidence="5 10" id="KW-0133">Cell shape</keyword>
<evidence type="ECO:0000256" key="9">
    <source>
        <dbReference type="ARBA" id="ARBA00023316"/>
    </source>
</evidence>
<comment type="pathway">
    <text evidence="10">Cell wall biogenesis; peptidoglycan biosynthesis.</text>
</comment>
<keyword evidence="2 10" id="KW-0132">Cell division</keyword>
<evidence type="ECO:0000256" key="10">
    <source>
        <dbReference type="HAMAP-Rule" id="MF_00033"/>
    </source>
</evidence>
<dbReference type="EMBL" id="LIIK01000003">
    <property type="protein sequence ID" value="KQM09540.1"/>
    <property type="molecule type" value="Genomic_DNA"/>
</dbReference>